<keyword evidence="6" id="KW-0539">Nucleus</keyword>
<dbReference type="EMBL" id="BMAV01020988">
    <property type="protein sequence ID" value="GFY74825.1"/>
    <property type="molecule type" value="Genomic_DNA"/>
</dbReference>
<evidence type="ECO:0000256" key="6">
    <source>
        <dbReference type="ARBA" id="ARBA00023242"/>
    </source>
</evidence>
<dbReference type="PROSITE" id="PS50157">
    <property type="entry name" value="ZINC_FINGER_C2H2_2"/>
    <property type="match status" value="2"/>
</dbReference>
<feature type="domain" description="C2H2-type" evidence="8">
    <location>
        <begin position="91"/>
        <end position="115"/>
    </location>
</feature>
<dbReference type="PROSITE" id="PS00028">
    <property type="entry name" value="ZINC_FINGER_C2H2_1"/>
    <property type="match status" value="2"/>
</dbReference>
<evidence type="ECO:0000256" key="1">
    <source>
        <dbReference type="ARBA" id="ARBA00004123"/>
    </source>
</evidence>
<protein>
    <recommendedName>
        <fullName evidence="8">C2H2-type domain-containing protein</fullName>
    </recommendedName>
</protein>
<sequence length="124" mass="14385">MKKICENVSLVLISLDAVERQGQEKISSAISDIYSEKVEGNLSYAFVHIEQELELGARKKKAFQCNVCSKYYAYKSLLQRHLVVHTGEKPYPCHFCDNSFKYQGVLYNHLRTQHSTYIQHLDLQ</sequence>
<dbReference type="GO" id="GO:0005634">
    <property type="term" value="C:nucleus"/>
    <property type="evidence" value="ECO:0007669"/>
    <property type="project" value="UniProtKB-SubCell"/>
</dbReference>
<organism evidence="9 10">
    <name type="scientific">Trichonephila inaurata madagascariensis</name>
    <dbReference type="NCBI Taxonomy" id="2747483"/>
    <lineage>
        <taxon>Eukaryota</taxon>
        <taxon>Metazoa</taxon>
        <taxon>Ecdysozoa</taxon>
        <taxon>Arthropoda</taxon>
        <taxon>Chelicerata</taxon>
        <taxon>Arachnida</taxon>
        <taxon>Araneae</taxon>
        <taxon>Araneomorphae</taxon>
        <taxon>Entelegynae</taxon>
        <taxon>Araneoidea</taxon>
        <taxon>Nephilidae</taxon>
        <taxon>Trichonephila</taxon>
        <taxon>Trichonephila inaurata</taxon>
    </lineage>
</organism>
<name>A0A8X7CQS3_9ARAC</name>
<keyword evidence="10" id="KW-1185">Reference proteome</keyword>
<evidence type="ECO:0000256" key="4">
    <source>
        <dbReference type="ARBA" id="ARBA00022771"/>
    </source>
</evidence>
<proteinExistence type="predicted"/>
<evidence type="ECO:0000256" key="5">
    <source>
        <dbReference type="ARBA" id="ARBA00022833"/>
    </source>
</evidence>
<dbReference type="FunFam" id="3.30.160.60:FF:000340">
    <property type="entry name" value="zinc finger protein 473 isoform X1"/>
    <property type="match status" value="1"/>
</dbReference>
<dbReference type="InterPro" id="IPR013087">
    <property type="entry name" value="Znf_C2H2_type"/>
</dbReference>
<accession>A0A8X7CQS3</accession>
<evidence type="ECO:0000256" key="2">
    <source>
        <dbReference type="ARBA" id="ARBA00022723"/>
    </source>
</evidence>
<feature type="domain" description="C2H2-type" evidence="8">
    <location>
        <begin position="63"/>
        <end position="90"/>
    </location>
</feature>
<dbReference type="InterPro" id="IPR050331">
    <property type="entry name" value="Zinc_finger"/>
</dbReference>
<gene>
    <name evidence="9" type="ORF">TNIN_347531</name>
</gene>
<reference evidence="9" key="1">
    <citation type="submission" date="2020-08" db="EMBL/GenBank/DDBJ databases">
        <title>Multicomponent nature underlies the extraordinary mechanical properties of spider dragline silk.</title>
        <authorList>
            <person name="Kono N."/>
            <person name="Nakamura H."/>
            <person name="Mori M."/>
            <person name="Yoshida Y."/>
            <person name="Ohtoshi R."/>
            <person name="Malay A.D."/>
            <person name="Moran D.A.P."/>
            <person name="Tomita M."/>
            <person name="Numata K."/>
            <person name="Arakawa K."/>
        </authorList>
    </citation>
    <scope>NUCLEOTIDE SEQUENCE</scope>
</reference>
<dbReference type="Proteomes" id="UP000886998">
    <property type="component" value="Unassembled WGS sequence"/>
</dbReference>
<evidence type="ECO:0000313" key="9">
    <source>
        <dbReference type="EMBL" id="GFY74825.1"/>
    </source>
</evidence>
<dbReference type="SUPFAM" id="SSF57667">
    <property type="entry name" value="beta-beta-alpha zinc fingers"/>
    <property type="match status" value="1"/>
</dbReference>
<evidence type="ECO:0000259" key="8">
    <source>
        <dbReference type="PROSITE" id="PS50157"/>
    </source>
</evidence>
<dbReference type="GO" id="GO:0010468">
    <property type="term" value="P:regulation of gene expression"/>
    <property type="evidence" value="ECO:0007669"/>
    <property type="project" value="TreeGrafter"/>
</dbReference>
<dbReference type="PANTHER" id="PTHR16515:SF66">
    <property type="entry name" value="C2H2-TYPE DOMAIN-CONTAINING PROTEIN"/>
    <property type="match status" value="1"/>
</dbReference>
<dbReference type="Gene3D" id="3.30.160.60">
    <property type="entry name" value="Classic Zinc Finger"/>
    <property type="match status" value="2"/>
</dbReference>
<comment type="subcellular location">
    <subcellularLocation>
        <location evidence="1">Nucleus</location>
    </subcellularLocation>
</comment>
<keyword evidence="5" id="KW-0862">Zinc</keyword>
<keyword evidence="3" id="KW-0677">Repeat</keyword>
<dbReference type="GO" id="GO:0008270">
    <property type="term" value="F:zinc ion binding"/>
    <property type="evidence" value="ECO:0007669"/>
    <property type="project" value="UniProtKB-KW"/>
</dbReference>
<dbReference type="Pfam" id="PF00096">
    <property type="entry name" value="zf-C2H2"/>
    <property type="match status" value="2"/>
</dbReference>
<evidence type="ECO:0000313" key="10">
    <source>
        <dbReference type="Proteomes" id="UP000886998"/>
    </source>
</evidence>
<dbReference type="FunFam" id="3.30.160.60:FF:000688">
    <property type="entry name" value="zinc finger protein 197 isoform X1"/>
    <property type="match status" value="1"/>
</dbReference>
<evidence type="ECO:0000256" key="7">
    <source>
        <dbReference type="PROSITE-ProRule" id="PRU00042"/>
    </source>
</evidence>
<dbReference type="OrthoDB" id="6429687at2759"/>
<keyword evidence="4 7" id="KW-0863">Zinc-finger</keyword>
<keyword evidence="2" id="KW-0479">Metal-binding</keyword>
<comment type="caution">
    <text evidence="9">The sequence shown here is derived from an EMBL/GenBank/DDBJ whole genome shotgun (WGS) entry which is preliminary data.</text>
</comment>
<dbReference type="AlphaFoldDB" id="A0A8X7CQS3"/>
<dbReference type="PANTHER" id="PTHR16515">
    <property type="entry name" value="PR DOMAIN ZINC FINGER PROTEIN"/>
    <property type="match status" value="1"/>
</dbReference>
<evidence type="ECO:0000256" key="3">
    <source>
        <dbReference type="ARBA" id="ARBA00022737"/>
    </source>
</evidence>
<dbReference type="InterPro" id="IPR036236">
    <property type="entry name" value="Znf_C2H2_sf"/>
</dbReference>
<dbReference type="SMART" id="SM00355">
    <property type="entry name" value="ZnF_C2H2"/>
    <property type="match status" value="2"/>
</dbReference>